<dbReference type="AlphaFoldDB" id="A0A9W7XGV5"/>
<keyword evidence="3" id="KW-0539">Nucleus</keyword>
<evidence type="ECO:0000256" key="1">
    <source>
        <dbReference type="ARBA" id="ARBA00004123"/>
    </source>
</evidence>
<comment type="subcellular location">
    <subcellularLocation>
        <location evidence="1">Nucleus</location>
    </subcellularLocation>
</comment>
<evidence type="ECO:0000256" key="2">
    <source>
        <dbReference type="ARBA" id="ARBA00022473"/>
    </source>
</evidence>
<reference evidence="5" key="1">
    <citation type="submission" date="2022-07" db="EMBL/GenBank/DDBJ databases">
        <title>Phylogenomic reconstructions and comparative analyses of Kickxellomycotina fungi.</title>
        <authorList>
            <person name="Reynolds N.K."/>
            <person name="Stajich J.E."/>
            <person name="Barry K."/>
            <person name="Grigoriev I.V."/>
            <person name="Crous P."/>
            <person name="Smith M.E."/>
        </authorList>
    </citation>
    <scope>NUCLEOTIDE SEQUENCE</scope>
    <source>
        <strain evidence="5">NBRC 105413</strain>
    </source>
</reference>
<evidence type="ECO:0000256" key="3">
    <source>
        <dbReference type="ARBA" id="ARBA00023242"/>
    </source>
</evidence>
<dbReference type="PANTHER" id="PTHR12972:SF0">
    <property type="entry name" value="PROTEIN DOWNSTREAM NEIGHBOR OF SON"/>
    <property type="match status" value="1"/>
</dbReference>
<dbReference type="EMBL" id="JANBOH010000366">
    <property type="protein sequence ID" value="KAJ1642628.1"/>
    <property type="molecule type" value="Genomic_DNA"/>
</dbReference>
<evidence type="ECO:0000313" key="5">
    <source>
        <dbReference type="EMBL" id="KAJ1642628.1"/>
    </source>
</evidence>
<proteinExistence type="inferred from homology"/>
<evidence type="ECO:0000313" key="6">
    <source>
        <dbReference type="Proteomes" id="UP001145021"/>
    </source>
</evidence>
<name>A0A9W7XGV5_9FUNG</name>
<dbReference type="PANTHER" id="PTHR12972">
    <property type="entry name" value="DOWNSTREAM NEIGHBOR OF SON"/>
    <property type="match status" value="1"/>
</dbReference>
<keyword evidence="2" id="KW-0217">Developmental protein</keyword>
<comment type="similarity">
    <text evidence="4">Belongs to the DONSON family.</text>
</comment>
<keyword evidence="6" id="KW-1185">Reference proteome</keyword>
<dbReference type="GO" id="GO:0005634">
    <property type="term" value="C:nucleus"/>
    <property type="evidence" value="ECO:0007669"/>
    <property type="project" value="UniProtKB-SubCell"/>
</dbReference>
<dbReference type="GO" id="GO:0033260">
    <property type="term" value="P:nuclear DNA replication"/>
    <property type="evidence" value="ECO:0007669"/>
    <property type="project" value="TreeGrafter"/>
</dbReference>
<comment type="caution">
    <text evidence="5">The sequence shown here is derived from an EMBL/GenBank/DDBJ whole genome shotgun (WGS) entry which is preliminary data.</text>
</comment>
<accession>A0A9W7XGV5</accession>
<dbReference type="Proteomes" id="UP001145021">
    <property type="component" value="Unassembled WGS sequence"/>
</dbReference>
<evidence type="ECO:0000256" key="4">
    <source>
        <dbReference type="ARBA" id="ARBA00025806"/>
    </source>
</evidence>
<sequence length="524" mass="58173">MGTSLFAAAPRKLCENPFDIIKKEIGAENTDIENEVVVVGASGDLEDSDLEDPSALQDHYIFGRDLDEASDGECEYDPSMYRISIKPIDPNSQQEHVLEPSLSQLTVVAAESLSIDLDPKQSVVDRTECGIKNNLNELKKKPNTASGLSKLKSAEKSHQSAVLSFARPPESLSMRTHVSVTTEVPLNSLDRLSDDQFFFCLTSLCPGTDRSAPISRIADSLTYWEIIGAKPQDDSLPSTKSSTAATVSGSSMATGAQIQQSLVSLYYLQKEAPLLYPYIYLSMRDFTIIFKMMVCSTAADDSGKEKYRRVAVISQSYLGLRRILRNENVDFSMPLAPKLRSWNELQTPGDKVQKAMSIDKYHLQSTGVDKTWRSAILIMDEDNVEGLFRHLRTAALDSAHLFSTHAFVNGTMRKSTIRFSSALSYEDRNKNSNTDSSIAEQQQMEQKKARHLHKLDVKGVILPNAWHSILMALTELPEIAEKGFIVAAKERSETIHLNMLVSKQGSSVAGKRNVLFDQGLFNFS</sequence>
<gene>
    <name evidence="5" type="ORF">LPJ64_005548</name>
</gene>
<protein>
    <submittedName>
        <fullName evidence="5">Uncharacterized protein</fullName>
    </submittedName>
</protein>
<dbReference type="InterPro" id="IPR024861">
    <property type="entry name" value="Donson"/>
</dbReference>
<organism evidence="5 6">
    <name type="scientific">Coemansia asiatica</name>
    <dbReference type="NCBI Taxonomy" id="1052880"/>
    <lineage>
        <taxon>Eukaryota</taxon>
        <taxon>Fungi</taxon>
        <taxon>Fungi incertae sedis</taxon>
        <taxon>Zoopagomycota</taxon>
        <taxon>Kickxellomycotina</taxon>
        <taxon>Kickxellomycetes</taxon>
        <taxon>Kickxellales</taxon>
        <taxon>Kickxellaceae</taxon>
        <taxon>Coemansia</taxon>
    </lineage>
</organism>